<evidence type="ECO:0000256" key="1">
    <source>
        <dbReference type="SAM" id="MobiDB-lite"/>
    </source>
</evidence>
<gene>
    <name evidence="2" type="ORF">GCM10010191_29950</name>
</gene>
<feature type="region of interest" description="Disordered" evidence="1">
    <location>
        <begin position="94"/>
        <end position="118"/>
    </location>
</feature>
<name>A0ABP5W3M6_9ACTN</name>
<dbReference type="PIRSF" id="PIRSF029826">
    <property type="entry name" value="UCP029826_pph"/>
    <property type="match status" value="1"/>
</dbReference>
<dbReference type="InterPro" id="IPR025984">
    <property type="entry name" value="DCTPP"/>
</dbReference>
<sequence length="118" mass="13276">MEDIGELAAQLREFAAERDWEQFHTPKNLAMALAGEVGELVAEFQWLTPEQSRTVATDPEASPRIRGELADVFLYLTRLADLLDVDLLQAADDKLQENSKRYTPETYRGSSRKAPPLA</sequence>
<dbReference type="PANTHER" id="PTHR46523:SF1">
    <property type="entry name" value="DCTP PYROPHOSPHATASE 1"/>
    <property type="match status" value="1"/>
</dbReference>
<dbReference type="EMBL" id="BAAARW010000011">
    <property type="protein sequence ID" value="GAA2417373.1"/>
    <property type="molecule type" value="Genomic_DNA"/>
</dbReference>
<dbReference type="InterPro" id="IPR052555">
    <property type="entry name" value="dCTP_Pyrophosphatase"/>
</dbReference>
<dbReference type="PANTHER" id="PTHR46523">
    <property type="entry name" value="DCTP PYROPHOSPHATASE 1"/>
    <property type="match status" value="1"/>
</dbReference>
<dbReference type="CDD" id="cd11537">
    <property type="entry name" value="NTP-PPase_RS21-C6_like"/>
    <property type="match status" value="1"/>
</dbReference>
<comment type="caution">
    <text evidence="2">The sequence shown here is derived from an EMBL/GenBank/DDBJ whole genome shotgun (WGS) entry which is preliminary data.</text>
</comment>
<dbReference type="RefSeq" id="WP_344589534.1">
    <property type="nucleotide sequence ID" value="NZ_BAAARW010000011.1"/>
</dbReference>
<evidence type="ECO:0000313" key="2">
    <source>
        <dbReference type="EMBL" id="GAA2417373.1"/>
    </source>
</evidence>
<feature type="compositionally biased region" description="Basic and acidic residues" evidence="1">
    <location>
        <begin position="94"/>
        <end position="103"/>
    </location>
</feature>
<dbReference type="Proteomes" id="UP001501231">
    <property type="component" value="Unassembled WGS sequence"/>
</dbReference>
<organism evidence="2 3">
    <name type="scientific">Actinomadura vinacea</name>
    <dbReference type="NCBI Taxonomy" id="115336"/>
    <lineage>
        <taxon>Bacteria</taxon>
        <taxon>Bacillati</taxon>
        <taxon>Actinomycetota</taxon>
        <taxon>Actinomycetes</taxon>
        <taxon>Streptosporangiales</taxon>
        <taxon>Thermomonosporaceae</taxon>
        <taxon>Actinomadura</taxon>
    </lineage>
</organism>
<keyword evidence="3" id="KW-1185">Reference proteome</keyword>
<reference evidence="3" key="1">
    <citation type="journal article" date="2019" name="Int. J. Syst. Evol. Microbiol.">
        <title>The Global Catalogue of Microorganisms (GCM) 10K type strain sequencing project: providing services to taxonomists for standard genome sequencing and annotation.</title>
        <authorList>
            <consortium name="The Broad Institute Genomics Platform"/>
            <consortium name="The Broad Institute Genome Sequencing Center for Infectious Disease"/>
            <person name="Wu L."/>
            <person name="Ma J."/>
        </authorList>
    </citation>
    <scope>NUCLEOTIDE SEQUENCE [LARGE SCALE GENOMIC DNA]</scope>
    <source>
        <strain evidence="3">JCM 3325</strain>
    </source>
</reference>
<proteinExistence type="predicted"/>
<protein>
    <submittedName>
        <fullName evidence="2">Nucleotide pyrophosphohydrolase</fullName>
    </submittedName>
</protein>
<dbReference type="SUPFAM" id="SSF101386">
    <property type="entry name" value="all-alpha NTP pyrophosphatases"/>
    <property type="match status" value="1"/>
</dbReference>
<accession>A0ABP5W3M6</accession>
<evidence type="ECO:0000313" key="3">
    <source>
        <dbReference type="Proteomes" id="UP001501231"/>
    </source>
</evidence>
<dbReference type="Gene3D" id="1.10.287.1080">
    <property type="entry name" value="MazG-like"/>
    <property type="match status" value="1"/>
</dbReference>